<accession>A0A0V0U0R8</accession>
<dbReference type="Proteomes" id="UP000055048">
    <property type="component" value="Unassembled WGS sequence"/>
</dbReference>
<evidence type="ECO:0000313" key="2">
    <source>
        <dbReference type="Proteomes" id="UP000055048"/>
    </source>
</evidence>
<name>A0A0V0U0R8_9BILA</name>
<proteinExistence type="predicted"/>
<gene>
    <name evidence="1" type="ORF">T05_13196</name>
</gene>
<evidence type="ECO:0000313" key="1">
    <source>
        <dbReference type="EMBL" id="KRX44243.1"/>
    </source>
</evidence>
<sequence length="210" mass="23520">MYGSHFWTRVVSSNDLPIISADSSHVFSDGNNWSAISGCFQTKTSMVLSSVGICNTLLKRILYHTVRTGSSSLIFEKYELTRRSFVRPQGCDRGPKTLVDGDLLRGRLLRLPLSLTVVRMPSSKVRTSPSLDRPSVALRLGSSTLPNSTLLNTGNTDNQYCKPSYSKPNCSQPTRLLVRLSYHTDTHTYRQIYVLGQGRRARGRPDENHQ</sequence>
<reference evidence="1 2" key="1">
    <citation type="submission" date="2015-01" db="EMBL/GenBank/DDBJ databases">
        <title>Evolution of Trichinella species and genotypes.</title>
        <authorList>
            <person name="Korhonen P.K."/>
            <person name="Edoardo P."/>
            <person name="Giuseppe L.R."/>
            <person name="Gasser R.B."/>
        </authorList>
    </citation>
    <scope>NUCLEOTIDE SEQUENCE [LARGE SCALE GENOMIC DNA]</scope>
    <source>
        <strain evidence="1">ISS417</strain>
    </source>
</reference>
<dbReference type="EMBL" id="JYDJ01000101">
    <property type="protein sequence ID" value="KRX44243.1"/>
    <property type="molecule type" value="Genomic_DNA"/>
</dbReference>
<dbReference type="AlphaFoldDB" id="A0A0V0U0R8"/>
<protein>
    <submittedName>
        <fullName evidence="1">Uncharacterized protein</fullName>
    </submittedName>
</protein>
<keyword evidence="2" id="KW-1185">Reference proteome</keyword>
<organism evidence="1 2">
    <name type="scientific">Trichinella murrelli</name>
    <dbReference type="NCBI Taxonomy" id="144512"/>
    <lineage>
        <taxon>Eukaryota</taxon>
        <taxon>Metazoa</taxon>
        <taxon>Ecdysozoa</taxon>
        <taxon>Nematoda</taxon>
        <taxon>Enoplea</taxon>
        <taxon>Dorylaimia</taxon>
        <taxon>Trichinellida</taxon>
        <taxon>Trichinellidae</taxon>
        <taxon>Trichinella</taxon>
    </lineage>
</organism>
<comment type="caution">
    <text evidence="1">The sequence shown here is derived from an EMBL/GenBank/DDBJ whole genome shotgun (WGS) entry which is preliminary data.</text>
</comment>